<dbReference type="Gene3D" id="3.30.1240.10">
    <property type="match status" value="1"/>
</dbReference>
<sequence length="274" mass="31185">MDIRVIATDMDGTLLDSRGEYPRERFEKIVTELEKREIQLVVATGNNISRMQLLFGDLFDRLSFVARNGSMIVERGKLLSQRFWTREMVEDCLTYFQGQFQAYRLIVGMEGKNVALEGTDFSYVYQLVAKESADAFLATISYIKDFTDLPEGAYLRVSLMIPERDVDEVTRVFNQAFKGKFRAVTSGYGSVDIIEEGIHKAWGLEQLLKRWQLSPSQLMAFGDSENDVELLQFAGQSYAMENGDQSAKIVANQLAPSNHQAGVLQVIENYLRER</sequence>
<evidence type="ECO:0000313" key="2">
    <source>
        <dbReference type="Proteomes" id="UP000660801"/>
    </source>
</evidence>
<reference evidence="1" key="1">
    <citation type="journal article" date="2014" name="Int. J. Syst. Evol. Microbiol.">
        <title>Complete genome sequence of Corynebacterium casei LMG S-19264T (=DSM 44701T), isolated from a smear-ripened cheese.</title>
        <authorList>
            <consortium name="US DOE Joint Genome Institute (JGI-PGF)"/>
            <person name="Walter F."/>
            <person name="Albersmeier A."/>
            <person name="Kalinowski J."/>
            <person name="Ruckert C."/>
        </authorList>
    </citation>
    <scope>NUCLEOTIDE SEQUENCE</scope>
    <source>
        <strain evidence="1">CGMCC 1.15533</strain>
    </source>
</reference>
<gene>
    <name evidence="1" type="ORF">GCM10011510_15400</name>
</gene>
<dbReference type="AlphaFoldDB" id="A0A917EGY7"/>
<dbReference type="OrthoDB" id="9814970at2"/>
<comment type="caution">
    <text evidence="1">The sequence shown here is derived from an EMBL/GenBank/DDBJ whole genome shotgun (WGS) entry which is preliminary data.</text>
</comment>
<protein>
    <submittedName>
        <fullName evidence="1">Haloacid dehalogenase</fullName>
    </submittedName>
</protein>
<accession>A0A917EGY7</accession>
<dbReference type="EMBL" id="BMJN01000028">
    <property type="protein sequence ID" value="GGE34955.1"/>
    <property type="molecule type" value="Genomic_DNA"/>
</dbReference>
<dbReference type="InterPro" id="IPR006379">
    <property type="entry name" value="HAD-SF_hydro_IIB"/>
</dbReference>
<dbReference type="CDD" id="cd07518">
    <property type="entry name" value="HAD_YbiV-Like"/>
    <property type="match status" value="1"/>
</dbReference>
<dbReference type="NCBIfam" id="TIGR00099">
    <property type="entry name" value="Cof-subfamily"/>
    <property type="match status" value="1"/>
</dbReference>
<dbReference type="GO" id="GO:0005829">
    <property type="term" value="C:cytosol"/>
    <property type="evidence" value="ECO:0007669"/>
    <property type="project" value="TreeGrafter"/>
</dbReference>
<dbReference type="InterPro" id="IPR036412">
    <property type="entry name" value="HAD-like_sf"/>
</dbReference>
<keyword evidence="2" id="KW-1185">Reference proteome</keyword>
<dbReference type="Pfam" id="PF08282">
    <property type="entry name" value="Hydrolase_3"/>
    <property type="match status" value="1"/>
</dbReference>
<evidence type="ECO:0000313" key="1">
    <source>
        <dbReference type="EMBL" id="GGE34955.1"/>
    </source>
</evidence>
<dbReference type="SFLD" id="SFLDG01140">
    <property type="entry name" value="C2.B:_Phosphomannomutase_and_P"/>
    <property type="match status" value="1"/>
</dbReference>
<dbReference type="RefSeq" id="WP_068990935.1">
    <property type="nucleotide sequence ID" value="NZ_BMJN01000028.1"/>
</dbReference>
<dbReference type="GO" id="GO:0016791">
    <property type="term" value="F:phosphatase activity"/>
    <property type="evidence" value="ECO:0007669"/>
    <property type="project" value="TreeGrafter"/>
</dbReference>
<dbReference type="SUPFAM" id="SSF56784">
    <property type="entry name" value="HAD-like"/>
    <property type="match status" value="1"/>
</dbReference>
<dbReference type="GO" id="GO:0000287">
    <property type="term" value="F:magnesium ion binding"/>
    <property type="evidence" value="ECO:0007669"/>
    <property type="project" value="TreeGrafter"/>
</dbReference>
<dbReference type="PANTHER" id="PTHR10000">
    <property type="entry name" value="PHOSPHOSERINE PHOSPHATASE"/>
    <property type="match status" value="1"/>
</dbReference>
<dbReference type="InterPro" id="IPR023214">
    <property type="entry name" value="HAD_sf"/>
</dbReference>
<dbReference type="InterPro" id="IPR000150">
    <property type="entry name" value="Cof"/>
</dbReference>
<dbReference type="NCBIfam" id="TIGR01484">
    <property type="entry name" value="HAD-SF-IIB"/>
    <property type="match status" value="1"/>
</dbReference>
<dbReference type="PROSITE" id="PS01229">
    <property type="entry name" value="COF_2"/>
    <property type="match status" value="1"/>
</dbReference>
<dbReference type="Proteomes" id="UP000660801">
    <property type="component" value="Unassembled WGS sequence"/>
</dbReference>
<dbReference type="SFLD" id="SFLDS00003">
    <property type="entry name" value="Haloacid_Dehalogenase"/>
    <property type="match status" value="1"/>
</dbReference>
<proteinExistence type="predicted"/>
<dbReference type="PANTHER" id="PTHR10000:SF53">
    <property type="entry name" value="5-AMINO-6-(5-PHOSPHO-D-RIBITYLAMINO)URACIL PHOSPHATASE YBJI-RELATED"/>
    <property type="match status" value="1"/>
</dbReference>
<dbReference type="Gene3D" id="3.40.50.1000">
    <property type="entry name" value="HAD superfamily/HAD-like"/>
    <property type="match status" value="1"/>
</dbReference>
<reference evidence="1" key="2">
    <citation type="submission" date="2020-09" db="EMBL/GenBank/DDBJ databases">
        <authorList>
            <person name="Sun Q."/>
            <person name="Zhou Y."/>
        </authorList>
    </citation>
    <scope>NUCLEOTIDE SEQUENCE</scope>
    <source>
        <strain evidence="1">CGMCC 1.15533</strain>
    </source>
</reference>
<name>A0A917EGY7_9STRE</name>
<organism evidence="1 2">
    <name type="scientific">Streptococcus himalayensis</name>
    <dbReference type="NCBI Taxonomy" id="1888195"/>
    <lineage>
        <taxon>Bacteria</taxon>
        <taxon>Bacillati</taxon>
        <taxon>Bacillota</taxon>
        <taxon>Bacilli</taxon>
        <taxon>Lactobacillales</taxon>
        <taxon>Streptococcaceae</taxon>
        <taxon>Streptococcus</taxon>
    </lineage>
</organism>